<dbReference type="OrthoDB" id="679959at2759"/>
<accession>A0A8B7BFT1</accession>
<feature type="region of interest" description="Disordered" evidence="7">
    <location>
        <begin position="1"/>
        <end position="20"/>
    </location>
</feature>
<dbReference type="GO" id="GO:0016020">
    <property type="term" value="C:membrane"/>
    <property type="evidence" value="ECO:0007669"/>
    <property type="project" value="UniProtKB-SubCell"/>
</dbReference>
<keyword evidence="5 8" id="KW-0472">Membrane</keyword>
<name>A0A8B7BFT1_PHODC</name>
<keyword evidence="6" id="KW-0175">Coiled coil</keyword>
<dbReference type="Proteomes" id="UP000228380">
    <property type="component" value="Unplaced"/>
</dbReference>
<dbReference type="GeneID" id="103696062"/>
<keyword evidence="3 8" id="KW-0812">Transmembrane</keyword>
<comment type="subcellular location">
    <subcellularLocation>
        <location evidence="1">Membrane</location>
    </subcellularLocation>
</comment>
<evidence type="ECO:0000313" key="9">
    <source>
        <dbReference type="Proteomes" id="UP000228380"/>
    </source>
</evidence>
<dbReference type="KEGG" id="pda:103696062"/>
<feature type="coiled-coil region" evidence="6">
    <location>
        <begin position="315"/>
        <end position="363"/>
    </location>
</feature>
<evidence type="ECO:0000256" key="4">
    <source>
        <dbReference type="ARBA" id="ARBA00022989"/>
    </source>
</evidence>
<dbReference type="PANTHER" id="PTHR31113">
    <property type="entry name" value="UPF0496 PROTEIN 3-RELATED"/>
    <property type="match status" value="1"/>
</dbReference>
<dbReference type="RefSeq" id="XP_008775794.2">
    <property type="nucleotide sequence ID" value="XM_008777572.4"/>
</dbReference>
<evidence type="ECO:0000256" key="3">
    <source>
        <dbReference type="ARBA" id="ARBA00022692"/>
    </source>
</evidence>
<sequence length="410" mass="45724">MGGQLSTGTPPVLNVDGGGATSASAGGHSGMEYLAGLSSYEMACRLDPELRSFDDTLQERTSRVISTLAHGVELRSLSFDSLRQVTGSLLEMNQDVVKVILEGKEDIWKNPELFNLVEEYFENSLQTLDFCTALEKCLKKARDSQLILHVALQHFEEEKEEVVEQDCKKKYLRTLEELRHFKAAGDPFTEEFFKEFQSVHRQQLSMLEKLNQRKNKLNKKLKSIKTWRKVSNIIFAATVATIIICSVAAAAVAAPPVAAALAAAASIPVGSMGKWIDSLFKDYQEALKGQKGILSSMQVRTYIVIKDLDSIGVLVNRLEDQINVLLENADFALRDEEAVKFGIKEIKEKVEVFTKSIEDLGEKTDQCSRDIGKARTVVLQRIIRCHGLCTCQLFSPLAFVNNRRSLSSLD</sequence>
<evidence type="ECO:0000256" key="5">
    <source>
        <dbReference type="ARBA" id="ARBA00023136"/>
    </source>
</evidence>
<evidence type="ECO:0000313" key="10">
    <source>
        <dbReference type="RefSeq" id="XP_008775794.2"/>
    </source>
</evidence>
<keyword evidence="9" id="KW-1185">Reference proteome</keyword>
<organism evidence="9 10">
    <name type="scientific">Phoenix dactylifera</name>
    <name type="common">Date palm</name>
    <dbReference type="NCBI Taxonomy" id="42345"/>
    <lineage>
        <taxon>Eukaryota</taxon>
        <taxon>Viridiplantae</taxon>
        <taxon>Streptophyta</taxon>
        <taxon>Embryophyta</taxon>
        <taxon>Tracheophyta</taxon>
        <taxon>Spermatophyta</taxon>
        <taxon>Magnoliopsida</taxon>
        <taxon>Liliopsida</taxon>
        <taxon>Arecaceae</taxon>
        <taxon>Coryphoideae</taxon>
        <taxon>Phoeniceae</taxon>
        <taxon>Phoenix</taxon>
    </lineage>
</organism>
<keyword evidence="4 8" id="KW-1133">Transmembrane helix</keyword>
<evidence type="ECO:0000256" key="6">
    <source>
        <dbReference type="SAM" id="Coils"/>
    </source>
</evidence>
<dbReference type="InterPro" id="IPR007749">
    <property type="entry name" value="DUF677"/>
</dbReference>
<proteinExistence type="inferred from homology"/>
<feature type="transmembrane region" description="Helical" evidence="8">
    <location>
        <begin position="230"/>
        <end position="251"/>
    </location>
</feature>
<dbReference type="Pfam" id="PF05055">
    <property type="entry name" value="DUF677"/>
    <property type="match status" value="1"/>
</dbReference>
<evidence type="ECO:0000256" key="8">
    <source>
        <dbReference type="SAM" id="Phobius"/>
    </source>
</evidence>
<evidence type="ECO:0000256" key="1">
    <source>
        <dbReference type="ARBA" id="ARBA00004370"/>
    </source>
</evidence>
<protein>
    <submittedName>
        <fullName evidence="10">UPF0496 protein 1-like isoform X1</fullName>
    </submittedName>
</protein>
<gene>
    <name evidence="10" type="primary">LOC103696062</name>
</gene>
<feature type="coiled-coil region" evidence="6">
    <location>
        <begin position="200"/>
        <end position="227"/>
    </location>
</feature>
<reference evidence="10" key="1">
    <citation type="submission" date="2025-08" db="UniProtKB">
        <authorList>
            <consortium name="RefSeq"/>
        </authorList>
    </citation>
    <scope>IDENTIFICATION</scope>
    <source>
        <tissue evidence="10">Young leaves</tissue>
    </source>
</reference>
<comment type="similarity">
    <text evidence="2">Belongs to the UPF0496 family.</text>
</comment>
<evidence type="ECO:0000256" key="7">
    <source>
        <dbReference type="SAM" id="MobiDB-lite"/>
    </source>
</evidence>
<evidence type="ECO:0000256" key="2">
    <source>
        <dbReference type="ARBA" id="ARBA00009074"/>
    </source>
</evidence>
<dbReference type="PANTHER" id="PTHR31113:SF3">
    <property type="entry name" value="UPF0496 PROTEIN 1"/>
    <property type="match status" value="1"/>
</dbReference>
<dbReference type="AlphaFoldDB" id="A0A8B7BFT1"/>